<dbReference type="EMBL" id="JBBNGE010000006">
    <property type="protein sequence ID" value="MEQ2507217.1"/>
    <property type="molecule type" value="Genomic_DNA"/>
</dbReference>
<name>A0ABV1FVN1_9BACT</name>
<feature type="transmembrane region" description="Helical" evidence="1">
    <location>
        <begin position="20"/>
        <end position="41"/>
    </location>
</feature>
<evidence type="ECO:0000256" key="1">
    <source>
        <dbReference type="SAM" id="Phobius"/>
    </source>
</evidence>
<keyword evidence="3" id="KW-1185">Reference proteome</keyword>
<reference evidence="2 3" key="1">
    <citation type="submission" date="2024-04" db="EMBL/GenBank/DDBJ databases">
        <title>Human intestinal bacterial collection.</title>
        <authorList>
            <person name="Pauvert C."/>
            <person name="Hitch T.C.A."/>
            <person name="Clavel T."/>
        </authorList>
    </citation>
    <scope>NUCLEOTIDE SEQUENCE [LARGE SCALE GENOMIC DNA]</scope>
    <source>
        <strain evidence="2 3">CLA-AA-H174</strain>
    </source>
</reference>
<keyword evidence="1" id="KW-0812">Transmembrane</keyword>
<evidence type="ECO:0000313" key="2">
    <source>
        <dbReference type="EMBL" id="MEQ2507217.1"/>
    </source>
</evidence>
<proteinExistence type="predicted"/>
<keyword evidence="1" id="KW-0472">Membrane</keyword>
<protein>
    <submittedName>
        <fullName evidence="2">Uncharacterized protein</fullName>
    </submittedName>
</protein>
<accession>A0ABV1FVN1</accession>
<organism evidence="2 3">
    <name type="scientific">Segatella sinensis</name>
    <dbReference type="NCBI Taxonomy" id="3085167"/>
    <lineage>
        <taxon>Bacteria</taxon>
        <taxon>Pseudomonadati</taxon>
        <taxon>Bacteroidota</taxon>
        <taxon>Bacteroidia</taxon>
        <taxon>Bacteroidales</taxon>
        <taxon>Prevotellaceae</taxon>
        <taxon>Segatella</taxon>
    </lineage>
</organism>
<evidence type="ECO:0000313" key="3">
    <source>
        <dbReference type="Proteomes" id="UP001465717"/>
    </source>
</evidence>
<sequence>MTQREDKQQARTSREELGKFFYNLAAMCFGTTVLGSGMALVTDTGNPERLLGMFAGGIIGTIALAYAAFRIIKIK</sequence>
<dbReference type="Proteomes" id="UP001465717">
    <property type="component" value="Unassembled WGS sequence"/>
</dbReference>
<comment type="caution">
    <text evidence="2">The sequence shown here is derived from an EMBL/GenBank/DDBJ whole genome shotgun (WGS) entry which is preliminary data.</text>
</comment>
<gene>
    <name evidence="2" type="ORF">AAAT87_02850</name>
</gene>
<feature type="transmembrane region" description="Helical" evidence="1">
    <location>
        <begin position="53"/>
        <end position="72"/>
    </location>
</feature>
<keyword evidence="1" id="KW-1133">Transmembrane helix</keyword>
<dbReference type="RefSeq" id="WP_296971312.1">
    <property type="nucleotide sequence ID" value="NZ_JBBNFG020000008.1"/>
</dbReference>